<feature type="active site" description="Proton donor" evidence="4">
    <location>
        <position position="123"/>
    </location>
</feature>
<protein>
    <submittedName>
        <fullName evidence="6">Predicted acetyltransferase</fullName>
    </submittedName>
</protein>
<dbReference type="InterPro" id="IPR000182">
    <property type="entry name" value="GNAT_dom"/>
</dbReference>
<comment type="subunit">
    <text evidence="4">Homohexamer; trimer of dimers.</text>
</comment>
<name>A0A1G6IW73_9PSEU</name>
<dbReference type="OrthoDB" id="8399956at2"/>
<dbReference type="SUPFAM" id="SSF55718">
    <property type="entry name" value="SCP-like"/>
    <property type="match status" value="1"/>
</dbReference>
<dbReference type="InterPro" id="IPR041380">
    <property type="entry name" value="Acetyltransf_17"/>
</dbReference>
<comment type="similarity">
    <text evidence="1 4">Belongs to the acetyltransferase Eis family.</text>
</comment>
<evidence type="ECO:0000256" key="4">
    <source>
        <dbReference type="HAMAP-Rule" id="MF_01812"/>
    </source>
</evidence>
<dbReference type="Gene3D" id="3.30.1050.10">
    <property type="entry name" value="SCP2 sterol-binding domain"/>
    <property type="match status" value="1"/>
</dbReference>
<dbReference type="HAMAP" id="MF_01812">
    <property type="entry name" value="Eis"/>
    <property type="match status" value="1"/>
</dbReference>
<proteinExistence type="inferred from homology"/>
<dbReference type="PROSITE" id="PS51186">
    <property type="entry name" value="GNAT"/>
    <property type="match status" value="1"/>
</dbReference>
<feature type="domain" description="N-acetyltransferase" evidence="5">
    <location>
        <begin position="3"/>
        <end position="151"/>
    </location>
</feature>
<dbReference type="CDD" id="cd04301">
    <property type="entry name" value="NAT_SF"/>
    <property type="match status" value="1"/>
</dbReference>
<dbReference type="NCBIfam" id="NF002367">
    <property type="entry name" value="PRK01346.1-4"/>
    <property type="match status" value="1"/>
</dbReference>
<dbReference type="InterPro" id="IPR025559">
    <property type="entry name" value="Eis_dom"/>
</dbReference>
<feature type="binding site" evidence="4">
    <location>
        <begin position="90"/>
        <end position="95"/>
    </location>
    <ligand>
        <name>acetyl-CoA</name>
        <dbReference type="ChEBI" id="CHEBI:57288"/>
    </ligand>
</feature>
<dbReference type="GO" id="GO:0030649">
    <property type="term" value="P:aminoglycoside antibiotic catabolic process"/>
    <property type="evidence" value="ECO:0007669"/>
    <property type="project" value="TreeGrafter"/>
</dbReference>
<dbReference type="InterPro" id="IPR051554">
    <property type="entry name" value="Acetyltransferase_Eis"/>
</dbReference>
<feature type="active site" description="Proton acceptor; via carboxylate" evidence="4">
    <location>
        <position position="399"/>
    </location>
</feature>
<dbReference type="Pfam" id="PF17668">
    <property type="entry name" value="Acetyltransf_17"/>
    <property type="match status" value="1"/>
</dbReference>
<dbReference type="InterPro" id="IPR016181">
    <property type="entry name" value="Acyl_CoA_acyltransferase"/>
</dbReference>
<gene>
    <name evidence="6" type="ORF">SAMN05216174_101111</name>
</gene>
<evidence type="ECO:0000259" key="5">
    <source>
        <dbReference type="PROSITE" id="PS51186"/>
    </source>
</evidence>
<keyword evidence="3 4" id="KW-0012">Acyltransferase</keyword>
<sequence>MSVDIRVLSEAESRPALNLFRQSLNRPSPPDAEWEYLRRSYEPGRTHGAFAGDRLVGTALVWPSTLVVPGGRVLPLAAVTRVGVRADFRRRGVLTELMRAQLADVAARGEVFAGLHASEPVIYGRFGYGVASLAATVTVRSRAAVVRPEAPVGGEVRLVDGDEALTLLPRLYERTRARVGMLARSRPWWPVFYDRPFGIGEHLLVAVHSGAGGDDGFLAYRPSRGDEPDAAATLGVEDFHAANPEAVNALWRFIVGVDLVDRVKVWARPVDEPVEALFVDPRAVLGQDVRPDLWLRLVDVPTALAARSYGPGSVVVEVVDSFLPVNSGRYRVGADGVQRTGAAAELSVDVDVLAMLYLGAWRPSALAGIGLVRALDPAAVARADTVFAVGGAAWCGTFF</sequence>
<feature type="binding site" evidence="4">
    <location>
        <begin position="118"/>
        <end position="119"/>
    </location>
    <ligand>
        <name>acetyl-CoA</name>
        <dbReference type="ChEBI" id="CHEBI:57288"/>
    </ligand>
</feature>
<dbReference type="PANTHER" id="PTHR37817:SF1">
    <property type="entry name" value="N-ACETYLTRANSFERASE EIS"/>
    <property type="match status" value="1"/>
</dbReference>
<evidence type="ECO:0000313" key="6">
    <source>
        <dbReference type="EMBL" id="SDC10295.1"/>
    </source>
</evidence>
<feature type="binding site" evidence="4">
    <location>
        <begin position="82"/>
        <end position="84"/>
    </location>
    <ligand>
        <name>acetyl-CoA</name>
        <dbReference type="ChEBI" id="CHEBI:57288"/>
    </ligand>
</feature>
<dbReference type="STRING" id="1271860.SAMN05216174_101111"/>
<accession>A0A1G6IW73</accession>
<dbReference type="Pfam" id="PF13530">
    <property type="entry name" value="SCP2_2"/>
    <property type="match status" value="1"/>
</dbReference>
<dbReference type="Gene3D" id="3.40.630.30">
    <property type="match status" value="2"/>
</dbReference>
<keyword evidence="7" id="KW-1185">Reference proteome</keyword>
<dbReference type="InterPro" id="IPR036527">
    <property type="entry name" value="SCP2_sterol-bd_dom_sf"/>
</dbReference>
<dbReference type="RefSeq" id="WP_091446948.1">
    <property type="nucleotide sequence ID" value="NZ_FMZZ01000001.1"/>
</dbReference>
<dbReference type="SUPFAM" id="SSF55729">
    <property type="entry name" value="Acyl-CoA N-acyltransferases (Nat)"/>
    <property type="match status" value="1"/>
</dbReference>
<keyword evidence="2 4" id="KW-0808">Transferase</keyword>
<evidence type="ECO:0000256" key="3">
    <source>
        <dbReference type="ARBA" id="ARBA00023315"/>
    </source>
</evidence>
<evidence type="ECO:0000256" key="1">
    <source>
        <dbReference type="ARBA" id="ARBA00009213"/>
    </source>
</evidence>
<reference evidence="7" key="1">
    <citation type="submission" date="2016-10" db="EMBL/GenBank/DDBJ databases">
        <authorList>
            <person name="Varghese N."/>
            <person name="Submissions S."/>
        </authorList>
    </citation>
    <scope>NUCLEOTIDE SEQUENCE [LARGE SCALE GENOMIC DNA]</scope>
    <source>
        <strain evidence="7">IBRC-M 10403</strain>
    </source>
</reference>
<evidence type="ECO:0000256" key="2">
    <source>
        <dbReference type="ARBA" id="ARBA00022679"/>
    </source>
</evidence>
<organism evidence="6 7">
    <name type="scientific">Actinokineospora iranica</name>
    <dbReference type="NCBI Taxonomy" id="1271860"/>
    <lineage>
        <taxon>Bacteria</taxon>
        <taxon>Bacillati</taxon>
        <taxon>Actinomycetota</taxon>
        <taxon>Actinomycetes</taxon>
        <taxon>Pseudonocardiales</taxon>
        <taxon>Pseudonocardiaceae</taxon>
        <taxon>Actinokineospora</taxon>
    </lineage>
</organism>
<dbReference type="InterPro" id="IPR022902">
    <property type="entry name" value="NAcTrfase_Eis"/>
</dbReference>
<dbReference type="EMBL" id="FMZZ01000001">
    <property type="protein sequence ID" value="SDC10295.1"/>
    <property type="molecule type" value="Genomic_DNA"/>
</dbReference>
<evidence type="ECO:0000313" key="7">
    <source>
        <dbReference type="Proteomes" id="UP000199501"/>
    </source>
</evidence>
<dbReference type="Pfam" id="PF13527">
    <property type="entry name" value="Acetyltransf_9"/>
    <property type="match status" value="1"/>
</dbReference>
<dbReference type="GO" id="GO:0034069">
    <property type="term" value="F:aminoglycoside N-acetyltransferase activity"/>
    <property type="evidence" value="ECO:0007669"/>
    <property type="project" value="TreeGrafter"/>
</dbReference>
<dbReference type="Proteomes" id="UP000199501">
    <property type="component" value="Unassembled WGS sequence"/>
</dbReference>
<dbReference type="AlphaFoldDB" id="A0A1G6IW73"/>
<dbReference type="PANTHER" id="PTHR37817">
    <property type="entry name" value="N-ACETYLTRANSFERASE EIS"/>
    <property type="match status" value="1"/>
</dbReference>